<gene>
    <name evidence="2" type="ordered locus">Acid_3994</name>
</gene>
<dbReference type="InParanoid" id="Q01ZF4"/>
<dbReference type="HOGENOM" id="CLU_055322_4_1_0"/>
<dbReference type="PANTHER" id="PTHR30543">
    <property type="entry name" value="CHROMATE REDUCTASE"/>
    <property type="match status" value="1"/>
</dbReference>
<dbReference type="GO" id="GO:0016491">
    <property type="term" value="F:oxidoreductase activity"/>
    <property type="evidence" value="ECO:0007669"/>
    <property type="project" value="InterPro"/>
</dbReference>
<feature type="domain" description="NADPH-dependent FMN reductase-like" evidence="1">
    <location>
        <begin position="5"/>
        <end position="158"/>
    </location>
</feature>
<proteinExistence type="predicted"/>
<dbReference type="InterPro" id="IPR029039">
    <property type="entry name" value="Flavoprotein-like_sf"/>
</dbReference>
<dbReference type="GO" id="GO:0005829">
    <property type="term" value="C:cytosol"/>
    <property type="evidence" value="ECO:0007669"/>
    <property type="project" value="TreeGrafter"/>
</dbReference>
<protein>
    <submittedName>
        <fullName evidence="2">NADPH-dependent FMN reductase</fullName>
    </submittedName>
</protein>
<dbReference type="InterPro" id="IPR050712">
    <property type="entry name" value="NAD(P)H-dep_reductase"/>
</dbReference>
<accession>Q01ZF4</accession>
<dbReference type="EMBL" id="CP000473">
    <property type="protein sequence ID" value="ABJ84961.1"/>
    <property type="molecule type" value="Genomic_DNA"/>
</dbReference>
<dbReference type="eggNOG" id="COG0431">
    <property type="taxonomic scope" value="Bacteria"/>
</dbReference>
<reference evidence="2" key="1">
    <citation type="submission" date="2006-10" db="EMBL/GenBank/DDBJ databases">
        <title>Complete sequence of Solibacter usitatus Ellin6076.</title>
        <authorList>
            <consortium name="US DOE Joint Genome Institute"/>
            <person name="Copeland A."/>
            <person name="Lucas S."/>
            <person name="Lapidus A."/>
            <person name="Barry K."/>
            <person name="Detter J.C."/>
            <person name="Glavina del Rio T."/>
            <person name="Hammon N."/>
            <person name="Israni S."/>
            <person name="Dalin E."/>
            <person name="Tice H."/>
            <person name="Pitluck S."/>
            <person name="Thompson L.S."/>
            <person name="Brettin T."/>
            <person name="Bruce D."/>
            <person name="Han C."/>
            <person name="Tapia R."/>
            <person name="Gilna P."/>
            <person name="Schmutz J."/>
            <person name="Larimer F."/>
            <person name="Land M."/>
            <person name="Hauser L."/>
            <person name="Kyrpides N."/>
            <person name="Mikhailova N."/>
            <person name="Janssen P.H."/>
            <person name="Kuske C.R."/>
            <person name="Richardson P."/>
        </authorList>
    </citation>
    <scope>NUCLEOTIDE SEQUENCE</scope>
    <source>
        <strain evidence="2">Ellin6076</strain>
    </source>
</reference>
<evidence type="ECO:0000259" key="1">
    <source>
        <dbReference type="Pfam" id="PF03358"/>
    </source>
</evidence>
<dbReference type="GO" id="GO:0010181">
    <property type="term" value="F:FMN binding"/>
    <property type="evidence" value="ECO:0007669"/>
    <property type="project" value="TreeGrafter"/>
</dbReference>
<name>Q01ZF4_SOLUE</name>
<dbReference type="AlphaFoldDB" id="Q01ZF4"/>
<dbReference type="Gene3D" id="3.40.50.360">
    <property type="match status" value="1"/>
</dbReference>
<dbReference type="Pfam" id="PF03358">
    <property type="entry name" value="FMN_red"/>
    <property type="match status" value="1"/>
</dbReference>
<dbReference type="STRING" id="234267.Acid_3994"/>
<dbReference type="InterPro" id="IPR005025">
    <property type="entry name" value="FMN_Rdtase-like_dom"/>
</dbReference>
<sequence length="185" mass="19404">MGNGRVLVLAGSTRKESLHRKLAAEAVTALQAAGLEPVFADLRDYPLPLYDADLEAEQGMPAPAKALKELARDADAFLIASPEYNGSYPAVLKNAIDWISRPEPEERHLAAFAGKLAAIASASPGAGGGRRVLRQLRELLGMMRVTVIPEELAIARATEALDPEGLTALAAGLADALGRKQGASA</sequence>
<dbReference type="OrthoDB" id="1643408at2"/>
<dbReference type="PANTHER" id="PTHR30543:SF21">
    <property type="entry name" value="NAD(P)H-DEPENDENT FMN REDUCTASE LOT6"/>
    <property type="match status" value="1"/>
</dbReference>
<organism evidence="2">
    <name type="scientific">Solibacter usitatus (strain Ellin6076)</name>
    <dbReference type="NCBI Taxonomy" id="234267"/>
    <lineage>
        <taxon>Bacteria</taxon>
        <taxon>Pseudomonadati</taxon>
        <taxon>Acidobacteriota</taxon>
        <taxon>Terriglobia</taxon>
        <taxon>Bryobacterales</taxon>
        <taxon>Solibacteraceae</taxon>
        <taxon>Candidatus Solibacter</taxon>
    </lineage>
</organism>
<dbReference type="KEGG" id="sus:Acid_3994"/>
<dbReference type="FunCoup" id="Q01ZF4">
    <property type="interactions" value="347"/>
</dbReference>
<dbReference type="SUPFAM" id="SSF52218">
    <property type="entry name" value="Flavoproteins"/>
    <property type="match status" value="1"/>
</dbReference>
<evidence type="ECO:0000313" key="2">
    <source>
        <dbReference type="EMBL" id="ABJ84961.1"/>
    </source>
</evidence>